<evidence type="ECO:0000256" key="6">
    <source>
        <dbReference type="RuleBase" id="RU363032"/>
    </source>
</evidence>
<sequence>MVWDWIPRNLDLIGNLLVVHVVLALIPVVVGLVLAVPIGWLASRSRVLRGILVPAASVLYTIPSLAVFIVLPAILGTQILDPLNVVVALSIYTVALLVRSVADALAAVPALVVAAATAMGYRPAKRFVSVELPLAVPVLIAGLRVAAVSNISLVSVGALIGVGGLGRMFTEGYQRDFPTEIITGIVLIVALALVVDGLLVLLGRAITPWTRLEGKGRAVAEPEATPGTTEVSAA</sequence>
<protein>
    <submittedName>
        <fullName evidence="8">ABC transporter permease subunit</fullName>
    </submittedName>
</protein>
<organism evidence="8 9">
    <name type="scientific">Pseudonocardia ailaonensis</name>
    <dbReference type="NCBI Taxonomy" id="367279"/>
    <lineage>
        <taxon>Bacteria</taxon>
        <taxon>Bacillati</taxon>
        <taxon>Actinomycetota</taxon>
        <taxon>Actinomycetes</taxon>
        <taxon>Pseudonocardiales</taxon>
        <taxon>Pseudonocardiaceae</taxon>
        <taxon>Pseudonocardia</taxon>
    </lineage>
</organism>
<feature type="transmembrane region" description="Helical" evidence="6">
    <location>
        <begin position="181"/>
        <end position="202"/>
    </location>
</feature>
<comment type="similarity">
    <text evidence="6">Belongs to the binding-protein-dependent transport system permease family.</text>
</comment>
<evidence type="ECO:0000313" key="8">
    <source>
        <dbReference type="EMBL" id="GAA1875472.1"/>
    </source>
</evidence>
<dbReference type="RefSeq" id="WP_344426322.1">
    <property type="nucleotide sequence ID" value="NZ_BAAAQK010000028.1"/>
</dbReference>
<evidence type="ECO:0000259" key="7">
    <source>
        <dbReference type="PROSITE" id="PS50928"/>
    </source>
</evidence>
<keyword evidence="2 6" id="KW-0813">Transport</keyword>
<dbReference type="InterPro" id="IPR035906">
    <property type="entry name" value="MetI-like_sf"/>
</dbReference>
<accession>A0ABN2NMA3</accession>
<evidence type="ECO:0000313" key="9">
    <source>
        <dbReference type="Proteomes" id="UP001500449"/>
    </source>
</evidence>
<name>A0ABN2NMA3_9PSEU</name>
<gene>
    <name evidence="8" type="ORF">GCM10009836_65980</name>
</gene>
<proteinExistence type="inferred from homology"/>
<feature type="transmembrane region" description="Helical" evidence="6">
    <location>
        <begin position="134"/>
        <end position="161"/>
    </location>
</feature>
<keyword evidence="3 6" id="KW-0812">Transmembrane</keyword>
<dbReference type="InterPro" id="IPR000515">
    <property type="entry name" value="MetI-like"/>
</dbReference>
<feature type="transmembrane region" description="Helical" evidence="6">
    <location>
        <begin position="12"/>
        <end position="39"/>
    </location>
</feature>
<evidence type="ECO:0000256" key="3">
    <source>
        <dbReference type="ARBA" id="ARBA00022692"/>
    </source>
</evidence>
<keyword evidence="9" id="KW-1185">Reference proteome</keyword>
<feature type="transmembrane region" description="Helical" evidence="6">
    <location>
        <begin position="51"/>
        <end position="75"/>
    </location>
</feature>
<dbReference type="SUPFAM" id="SSF161098">
    <property type="entry name" value="MetI-like"/>
    <property type="match status" value="1"/>
</dbReference>
<dbReference type="PROSITE" id="PS50928">
    <property type="entry name" value="ABC_TM1"/>
    <property type="match status" value="1"/>
</dbReference>
<dbReference type="InterPro" id="IPR051204">
    <property type="entry name" value="ABC_transp_perm/SBD"/>
</dbReference>
<reference evidence="8 9" key="1">
    <citation type="journal article" date="2019" name="Int. J. Syst. Evol. Microbiol.">
        <title>The Global Catalogue of Microorganisms (GCM) 10K type strain sequencing project: providing services to taxonomists for standard genome sequencing and annotation.</title>
        <authorList>
            <consortium name="The Broad Institute Genomics Platform"/>
            <consortium name="The Broad Institute Genome Sequencing Center for Infectious Disease"/>
            <person name="Wu L."/>
            <person name="Ma J."/>
        </authorList>
    </citation>
    <scope>NUCLEOTIDE SEQUENCE [LARGE SCALE GENOMIC DNA]</scope>
    <source>
        <strain evidence="8 9">JCM 16009</strain>
    </source>
</reference>
<keyword evidence="4 6" id="KW-1133">Transmembrane helix</keyword>
<comment type="caution">
    <text evidence="8">The sequence shown here is derived from an EMBL/GenBank/DDBJ whole genome shotgun (WGS) entry which is preliminary data.</text>
</comment>
<evidence type="ECO:0000256" key="1">
    <source>
        <dbReference type="ARBA" id="ARBA00004141"/>
    </source>
</evidence>
<dbReference type="Proteomes" id="UP001500449">
    <property type="component" value="Unassembled WGS sequence"/>
</dbReference>
<dbReference type="Pfam" id="PF00528">
    <property type="entry name" value="BPD_transp_1"/>
    <property type="match status" value="1"/>
</dbReference>
<evidence type="ECO:0000256" key="4">
    <source>
        <dbReference type="ARBA" id="ARBA00022989"/>
    </source>
</evidence>
<comment type="subcellular location">
    <subcellularLocation>
        <location evidence="6">Cell membrane</location>
        <topology evidence="6">Multi-pass membrane protein</topology>
    </subcellularLocation>
    <subcellularLocation>
        <location evidence="1">Membrane</location>
        <topology evidence="1">Multi-pass membrane protein</topology>
    </subcellularLocation>
</comment>
<dbReference type="Gene3D" id="1.10.3720.10">
    <property type="entry name" value="MetI-like"/>
    <property type="match status" value="1"/>
</dbReference>
<feature type="domain" description="ABC transmembrane type-1" evidence="7">
    <location>
        <begin position="17"/>
        <end position="199"/>
    </location>
</feature>
<evidence type="ECO:0000256" key="5">
    <source>
        <dbReference type="ARBA" id="ARBA00023136"/>
    </source>
</evidence>
<dbReference type="EMBL" id="BAAAQK010000028">
    <property type="protein sequence ID" value="GAA1875472.1"/>
    <property type="molecule type" value="Genomic_DNA"/>
</dbReference>
<dbReference type="PANTHER" id="PTHR30177:SF4">
    <property type="entry name" value="OSMOPROTECTANT IMPORT PERMEASE PROTEIN OSMW"/>
    <property type="match status" value="1"/>
</dbReference>
<evidence type="ECO:0000256" key="2">
    <source>
        <dbReference type="ARBA" id="ARBA00022448"/>
    </source>
</evidence>
<dbReference type="CDD" id="cd06261">
    <property type="entry name" value="TM_PBP2"/>
    <property type="match status" value="1"/>
</dbReference>
<keyword evidence="5 6" id="KW-0472">Membrane</keyword>
<dbReference type="PANTHER" id="PTHR30177">
    <property type="entry name" value="GLYCINE BETAINE/L-PROLINE TRANSPORT SYSTEM PERMEASE PROTEIN PROW"/>
    <property type="match status" value="1"/>
</dbReference>